<dbReference type="SUPFAM" id="SSF53850">
    <property type="entry name" value="Periplasmic binding protein-like II"/>
    <property type="match status" value="1"/>
</dbReference>
<dbReference type="EMBL" id="JAMQYH010000029">
    <property type="protein sequence ID" value="KAJ1684538.1"/>
    <property type="molecule type" value="Genomic_DNA"/>
</dbReference>
<dbReference type="InterPro" id="IPR007210">
    <property type="entry name" value="ABC_Gly_betaine_transp_sub-bd"/>
</dbReference>
<organism evidence="3 4">
    <name type="scientific">Rhynchospora breviuscula</name>
    <dbReference type="NCBI Taxonomy" id="2022672"/>
    <lineage>
        <taxon>Eukaryota</taxon>
        <taxon>Viridiplantae</taxon>
        <taxon>Streptophyta</taxon>
        <taxon>Embryophyta</taxon>
        <taxon>Tracheophyta</taxon>
        <taxon>Spermatophyta</taxon>
        <taxon>Magnoliopsida</taxon>
        <taxon>Liliopsida</taxon>
        <taxon>Poales</taxon>
        <taxon>Cyperaceae</taxon>
        <taxon>Cyperoideae</taxon>
        <taxon>Rhynchosporeae</taxon>
        <taxon>Rhynchospora</taxon>
    </lineage>
</organism>
<reference evidence="3" key="1">
    <citation type="journal article" date="2022" name="Cell">
        <title>Repeat-based holocentromeres influence genome architecture and karyotype evolution.</title>
        <authorList>
            <person name="Hofstatter P.G."/>
            <person name="Thangavel G."/>
            <person name="Lux T."/>
            <person name="Neumann P."/>
            <person name="Vondrak T."/>
            <person name="Novak P."/>
            <person name="Zhang M."/>
            <person name="Costa L."/>
            <person name="Castellani M."/>
            <person name="Scott A."/>
            <person name="Toegelov H."/>
            <person name="Fuchs J."/>
            <person name="Mata-Sucre Y."/>
            <person name="Dias Y."/>
            <person name="Vanzela A.L.L."/>
            <person name="Huettel B."/>
            <person name="Almeida C.C.S."/>
            <person name="Simkova H."/>
            <person name="Souza G."/>
            <person name="Pedrosa-Harand A."/>
            <person name="Macas J."/>
            <person name="Mayer K.F.X."/>
            <person name="Houben A."/>
            <person name="Marques A."/>
        </authorList>
    </citation>
    <scope>NUCLEOTIDE SEQUENCE</scope>
    <source>
        <strain evidence="3">RhyBre1mFocal</strain>
    </source>
</reference>
<dbReference type="Proteomes" id="UP001151287">
    <property type="component" value="Unassembled WGS sequence"/>
</dbReference>
<feature type="signal peptide" evidence="1">
    <location>
        <begin position="1"/>
        <end position="21"/>
    </location>
</feature>
<dbReference type="Gene3D" id="3.40.190.120">
    <property type="entry name" value="Osmoprotection protein (prox), domain 2"/>
    <property type="match status" value="1"/>
</dbReference>
<name>A0A9P9Z9H9_9POAL</name>
<accession>A0A9P9Z9H9</accession>
<evidence type="ECO:0000259" key="2">
    <source>
        <dbReference type="Pfam" id="PF04069"/>
    </source>
</evidence>
<evidence type="ECO:0000313" key="3">
    <source>
        <dbReference type="EMBL" id="KAJ1684538.1"/>
    </source>
</evidence>
<feature type="chain" id="PRO_5040271041" description="ABC-type glycine betaine transport system substrate-binding domain-containing protein" evidence="1">
    <location>
        <begin position="22"/>
        <end position="325"/>
    </location>
</feature>
<dbReference type="AlphaFoldDB" id="A0A9P9Z9H9"/>
<dbReference type="PROSITE" id="PS51257">
    <property type="entry name" value="PROKAR_LIPOPROTEIN"/>
    <property type="match status" value="1"/>
</dbReference>
<dbReference type="GO" id="GO:0022857">
    <property type="term" value="F:transmembrane transporter activity"/>
    <property type="evidence" value="ECO:0007669"/>
    <property type="project" value="InterPro"/>
</dbReference>
<comment type="caution">
    <text evidence="3">The sequence shown here is derived from an EMBL/GenBank/DDBJ whole genome shotgun (WGS) entry which is preliminary data.</text>
</comment>
<evidence type="ECO:0000256" key="1">
    <source>
        <dbReference type="SAM" id="SignalP"/>
    </source>
</evidence>
<gene>
    <name evidence="3" type="ORF">LUZ63_020293</name>
</gene>
<dbReference type="Gene3D" id="3.40.190.10">
    <property type="entry name" value="Periplasmic binding protein-like II"/>
    <property type="match status" value="1"/>
</dbReference>
<protein>
    <recommendedName>
        <fullName evidence="2">ABC-type glycine betaine transport system substrate-binding domain-containing protein</fullName>
    </recommendedName>
</protein>
<keyword evidence="1" id="KW-0732">Signal</keyword>
<evidence type="ECO:0000313" key="4">
    <source>
        <dbReference type="Proteomes" id="UP001151287"/>
    </source>
</evidence>
<sequence>MIKPTKHAVAGLAVAVLGVTGLAGCGSLDESSSGGGSDKVEAGSVDPTALKGVTVKVGSKEFDEQLLLGQLTLAMMKAAGANAVDETNTKGSTQAREKLIRGGSDVYWDYNGTGWINYLGHDKPILDSTQQTEATAKEDLAKNQLVWGPAAPFNNTYAFAVTEDFAQKTGVKTDSDMAAYIKKNPSATVCVESEFAARPDGYPGYKKAYGITSGQLKSLGTGVVYTQTAQGNCDFGEVFTTDGRIGNLKLQVLEDDKKFFPLYNGVLVEREDFVKEHPEVQEVMKPLAEKLTTEVMQELNKQVSADGLPPAQVAQDFLKKEGFIK</sequence>
<feature type="domain" description="ABC-type glycine betaine transport system substrate-binding" evidence="2">
    <location>
        <begin position="54"/>
        <end position="320"/>
    </location>
</feature>
<dbReference type="Pfam" id="PF04069">
    <property type="entry name" value="OpuAC"/>
    <property type="match status" value="1"/>
</dbReference>
<dbReference type="GO" id="GO:0043190">
    <property type="term" value="C:ATP-binding cassette (ABC) transporter complex"/>
    <property type="evidence" value="ECO:0007669"/>
    <property type="project" value="InterPro"/>
</dbReference>
<proteinExistence type="predicted"/>
<dbReference type="OrthoDB" id="10248543at2759"/>
<dbReference type="CDD" id="cd13611">
    <property type="entry name" value="PBP2_YehZ"/>
    <property type="match status" value="1"/>
</dbReference>
<keyword evidence="4" id="KW-1185">Reference proteome</keyword>